<keyword evidence="1" id="KW-0328">Glycosyltransferase</keyword>
<accession>A0AC61S9L2</accession>
<proteinExistence type="predicted"/>
<keyword evidence="1" id="KW-0808">Transferase</keyword>
<gene>
    <name evidence="1" type="primary">trpD</name>
    <name evidence="1" type="ORF">C5S46_06850</name>
</gene>
<comment type="caution">
    <text evidence="1">The sequence shown here is derived from an EMBL/GenBank/DDBJ whole genome shotgun (WGS) entry which is preliminary data.</text>
</comment>
<dbReference type="Proteomes" id="UP000315423">
    <property type="component" value="Unassembled WGS sequence"/>
</dbReference>
<name>A0AC61S9L2_9EURY</name>
<organism evidence="1 2">
    <name type="scientific">Candidatus Methanomarinus sp</name>
    <dbReference type="NCBI Taxonomy" id="3386244"/>
    <lineage>
        <taxon>Archaea</taxon>
        <taxon>Methanobacteriati</taxon>
        <taxon>Methanobacteriota</taxon>
        <taxon>Stenosarchaea group</taxon>
        <taxon>Methanomicrobia</taxon>
        <taxon>Methanosarcinales</taxon>
        <taxon>ANME-2 cluster</taxon>
        <taxon>Candidatus Methanocomedenaceae</taxon>
        <taxon>Candidatus Methanomarinus</taxon>
    </lineage>
</organism>
<feature type="non-terminal residue" evidence="1">
    <location>
        <position position="1"/>
    </location>
</feature>
<protein>
    <submittedName>
        <fullName evidence="1">Anthranilate phosphoribosyltransferase</fullName>
        <ecNumber evidence="1">2.4.2.18</ecNumber>
    </submittedName>
</protein>
<dbReference type="EC" id="2.4.2.18" evidence="1"/>
<dbReference type="EMBL" id="QYBA01000234">
    <property type="protein sequence ID" value="TKY91245.1"/>
    <property type="molecule type" value="Genomic_DNA"/>
</dbReference>
<sequence>LVDTCGTGGDGSHTINISTASAIIASAAGVPVAKHGNYSITSRSGSADVLKELGVTIDLPPDKVSESIEKVGIGFMLAPVFHPSMKRVAGPRKELGVRTVFNILGPLTNPANAKSQVIGVFDESLCITMAEVLHILGTSRAYVVHGSGLDEISNLDTTTVSELNGGTIETYSITPEELGITRASISDIKGGSPQENAADIVKLLKGHKNAKRDIVIMNCAAALVVGEKASDMKDGIELAQQTVDSGNALEKLKAFVEIAGSPEQLNTYL</sequence>
<reference evidence="1" key="1">
    <citation type="submission" date="2018-09" db="EMBL/GenBank/DDBJ databases">
        <title>A genomic encyclopedia of anaerobic methanotrophic archaea.</title>
        <authorList>
            <person name="Skennerton C.T."/>
            <person name="Chadwick G.L."/>
            <person name="Laso-Perez R."/>
            <person name="Leu A.O."/>
            <person name="Speth D.R."/>
            <person name="Yu H."/>
            <person name="Morgan-Lang C."/>
            <person name="Hatzenpichler R."/>
            <person name="Goudeau D."/>
            <person name="Malmstrom R."/>
            <person name="Woyke T."/>
            <person name="Hallam S."/>
            <person name="Tyson G.W."/>
            <person name="Wegener G."/>
            <person name="Boetius A."/>
            <person name="Orphan V.J."/>
        </authorList>
    </citation>
    <scope>NUCLEOTIDE SEQUENCE</scope>
    <source>
        <strain evidence="1">CONS3730D10UFb2</strain>
    </source>
</reference>
<evidence type="ECO:0000313" key="2">
    <source>
        <dbReference type="Proteomes" id="UP000315423"/>
    </source>
</evidence>
<evidence type="ECO:0000313" key="1">
    <source>
        <dbReference type="EMBL" id="TKY91245.1"/>
    </source>
</evidence>